<accession>A0ABY7M7D2</accession>
<dbReference type="CDD" id="cd00085">
    <property type="entry name" value="HNHc"/>
    <property type="match status" value="1"/>
</dbReference>
<feature type="domain" description="HNH nuclease" evidence="1">
    <location>
        <begin position="393"/>
        <end position="446"/>
    </location>
</feature>
<proteinExistence type="predicted"/>
<organism evidence="2 3">
    <name type="scientific">Tepidiforma flava</name>
    <dbReference type="NCBI Taxonomy" id="3004094"/>
    <lineage>
        <taxon>Bacteria</taxon>
        <taxon>Bacillati</taxon>
        <taxon>Chloroflexota</taxon>
        <taxon>Tepidiformia</taxon>
        <taxon>Tepidiformales</taxon>
        <taxon>Tepidiformaceae</taxon>
        <taxon>Tepidiforma</taxon>
    </lineage>
</organism>
<gene>
    <name evidence="2" type="ORF">O0235_02305</name>
</gene>
<dbReference type="SMART" id="SM00507">
    <property type="entry name" value="HNHc"/>
    <property type="match status" value="1"/>
</dbReference>
<dbReference type="InterPro" id="IPR003615">
    <property type="entry name" value="HNH_nuc"/>
</dbReference>
<dbReference type="RefSeq" id="WP_270056945.1">
    <property type="nucleotide sequence ID" value="NZ_CP115149.1"/>
</dbReference>
<dbReference type="PANTHER" id="PTHR39639">
    <property type="entry name" value="CHROMOSOME 16, WHOLE GENOME SHOTGUN SEQUENCE"/>
    <property type="match status" value="1"/>
</dbReference>
<evidence type="ECO:0000313" key="2">
    <source>
        <dbReference type="EMBL" id="WBL36421.1"/>
    </source>
</evidence>
<dbReference type="InterPro" id="IPR002711">
    <property type="entry name" value="HNH"/>
</dbReference>
<keyword evidence="3" id="KW-1185">Reference proteome</keyword>
<dbReference type="PANTHER" id="PTHR39639:SF1">
    <property type="entry name" value="DUF262 DOMAIN-CONTAINING PROTEIN"/>
    <property type="match status" value="1"/>
</dbReference>
<reference evidence="2 3" key="1">
    <citation type="journal article" date="2023" name="ISME J.">
        <title>Thermophilic Dehalococcoidia with unusual traits shed light on an unexpected past.</title>
        <authorList>
            <person name="Palmer M."/>
            <person name="Covington J.K."/>
            <person name="Zhou E.M."/>
            <person name="Thomas S.C."/>
            <person name="Habib N."/>
            <person name="Seymour C.O."/>
            <person name="Lai D."/>
            <person name="Johnston J."/>
            <person name="Hashimi A."/>
            <person name="Jiao J.Y."/>
            <person name="Muok A.R."/>
            <person name="Liu L."/>
            <person name="Xian W.D."/>
            <person name="Zhi X.Y."/>
            <person name="Li M.M."/>
            <person name="Silva L.P."/>
            <person name="Bowen B.P."/>
            <person name="Louie K."/>
            <person name="Briegel A."/>
            <person name="Pett-Ridge J."/>
            <person name="Weber P.K."/>
            <person name="Tocheva E.I."/>
            <person name="Woyke T."/>
            <person name="Northen T.R."/>
            <person name="Mayali X."/>
            <person name="Li W.J."/>
            <person name="Hedlund B.P."/>
        </authorList>
    </citation>
    <scope>NUCLEOTIDE SEQUENCE [LARGE SCALE GENOMIC DNA]</scope>
    <source>
        <strain evidence="2 3">YIM 72310</strain>
    </source>
</reference>
<dbReference type="Pfam" id="PF01844">
    <property type="entry name" value="HNH"/>
    <property type="match status" value="1"/>
</dbReference>
<dbReference type="Gene3D" id="1.10.30.50">
    <property type="match status" value="1"/>
</dbReference>
<sequence length="450" mass="52132">MAEEIITDLEAATSADPASIEESVQGMDEGDLQVQLPSSGIVLEKNDRSLSELFRWWKSGRLILDPDWQRHYVWDRPRASRLIESVLIELPIPVIYLAKNDEGNYEVIDGLQRLTSVFRFFDNEFKLSSLEIRPDLKGKFFKDLPLKDQNRLHDATLRTFELSPKTPKDLIFLIFERLNTGGQALNDMEIRNSLFRGPLNDLIKRLAENQSFKRALSQPQISKRMQDRALVLRFLAFYERTHLKARGGLKRFLNEFLETYRNAPDAKLREYEDVFDKCMKASVTVFGSHSFRLFAENMRASGGWSTRPNAAIFQAVANSFSKYDLGAITRASDSIYEEYCDLISTDEHWVDCVRRATGESTRIDYVFETWTRRLDEVLRTIPPNDSKRLFSRSLKSQMWAQDRRCAICGNEIKVLEDAVLDHEQHYWRGGKTVPENARLAHRSCNASRQK</sequence>
<dbReference type="InterPro" id="IPR004919">
    <property type="entry name" value="GmrSD_N"/>
</dbReference>
<evidence type="ECO:0000313" key="3">
    <source>
        <dbReference type="Proteomes" id="UP001212803"/>
    </source>
</evidence>
<dbReference type="Proteomes" id="UP001212803">
    <property type="component" value="Chromosome"/>
</dbReference>
<dbReference type="EMBL" id="CP115149">
    <property type="protein sequence ID" value="WBL36421.1"/>
    <property type="molecule type" value="Genomic_DNA"/>
</dbReference>
<dbReference type="Pfam" id="PF03235">
    <property type="entry name" value="GmrSD_N"/>
    <property type="match status" value="1"/>
</dbReference>
<evidence type="ECO:0000259" key="1">
    <source>
        <dbReference type="SMART" id="SM00507"/>
    </source>
</evidence>
<name>A0ABY7M7D2_9CHLR</name>
<protein>
    <submittedName>
        <fullName evidence="2">DUF262 domain-containing protein</fullName>
    </submittedName>
</protein>